<organism evidence="3 4">
    <name type="scientific">Pristionchus entomophagus</name>
    <dbReference type="NCBI Taxonomy" id="358040"/>
    <lineage>
        <taxon>Eukaryota</taxon>
        <taxon>Metazoa</taxon>
        <taxon>Ecdysozoa</taxon>
        <taxon>Nematoda</taxon>
        <taxon>Chromadorea</taxon>
        <taxon>Rhabditida</taxon>
        <taxon>Rhabditina</taxon>
        <taxon>Diplogasteromorpha</taxon>
        <taxon>Diplogasteroidea</taxon>
        <taxon>Neodiplogasteridae</taxon>
        <taxon>Pristionchus</taxon>
    </lineage>
</organism>
<comment type="caution">
    <text evidence="3">The sequence shown here is derived from an EMBL/GenBank/DDBJ whole genome shotgun (WGS) entry which is preliminary data.</text>
</comment>
<accession>A0AAV5U1M3</accession>
<feature type="compositionally biased region" description="Basic and acidic residues" evidence="2">
    <location>
        <begin position="1"/>
        <end position="13"/>
    </location>
</feature>
<evidence type="ECO:0000256" key="2">
    <source>
        <dbReference type="SAM" id="MobiDB-lite"/>
    </source>
</evidence>
<feature type="region of interest" description="Disordered" evidence="2">
    <location>
        <begin position="127"/>
        <end position="157"/>
    </location>
</feature>
<dbReference type="AlphaFoldDB" id="A0AAV5U1M3"/>
<feature type="region of interest" description="Disordered" evidence="2">
    <location>
        <begin position="1"/>
        <end position="51"/>
    </location>
</feature>
<evidence type="ECO:0000313" key="3">
    <source>
        <dbReference type="EMBL" id="GMT00344.1"/>
    </source>
</evidence>
<protein>
    <submittedName>
        <fullName evidence="3">Uncharacterized protein</fullName>
    </submittedName>
</protein>
<reference evidence="3" key="1">
    <citation type="submission" date="2023-10" db="EMBL/GenBank/DDBJ databases">
        <title>Genome assembly of Pristionchus species.</title>
        <authorList>
            <person name="Yoshida K."/>
            <person name="Sommer R.J."/>
        </authorList>
    </citation>
    <scope>NUCLEOTIDE SEQUENCE</scope>
    <source>
        <strain evidence="3">RS0144</strain>
    </source>
</reference>
<dbReference type="Proteomes" id="UP001432027">
    <property type="component" value="Unassembled WGS sequence"/>
</dbReference>
<name>A0AAV5U1M3_9BILA</name>
<dbReference type="EMBL" id="BTSX01000005">
    <property type="protein sequence ID" value="GMT00344.1"/>
    <property type="molecule type" value="Genomic_DNA"/>
</dbReference>
<feature type="compositionally biased region" description="Basic and acidic residues" evidence="2">
    <location>
        <begin position="141"/>
        <end position="157"/>
    </location>
</feature>
<feature type="compositionally biased region" description="Basic and acidic residues" evidence="2">
    <location>
        <begin position="24"/>
        <end position="51"/>
    </location>
</feature>
<keyword evidence="4" id="KW-1185">Reference proteome</keyword>
<keyword evidence="1" id="KW-0175">Coiled coil</keyword>
<proteinExistence type="predicted"/>
<sequence>ERGERGEIHDMREITTQTEPVSMIREDTFDHEMDQTNRTRGDLDGSGRSLEESRRCVNMKGIERSRDDEMLFMREQLERVEDDLRRANTRFDYEKRTSKETISKLTKANKELLRACEEIKRVAMEEARERMSGRGGGETGRTMDERLSHAREESEGLRKTIDRMKLTIETMKREYDEEKRQHNGGSKVQVERWHERKRLEETIDRLRKEMKRISVHHKTMEDELVKRDKRINDLENMERMRMRTITQMETQMRNIRREKSSVTIEQTESSDLRSKIIMLEEQLMSVRMELNEMRIRNARLIAERKEERNEKKKESEEKEKKETEKVKEKERQRSLFTIEKKEIKELRTKLSETQKEYTETREKLTRVEKEYKETMERHKLIVTRLEKDSVPVSGIALLHDKLQAKELEIRNLKSRIAELEREERIGHCD</sequence>
<feature type="non-terminal residue" evidence="3">
    <location>
        <position position="1"/>
    </location>
</feature>
<evidence type="ECO:0000256" key="1">
    <source>
        <dbReference type="SAM" id="Coils"/>
    </source>
</evidence>
<feature type="coiled-coil region" evidence="1">
    <location>
        <begin position="70"/>
        <end position="122"/>
    </location>
</feature>
<feature type="region of interest" description="Disordered" evidence="2">
    <location>
        <begin position="306"/>
        <end position="327"/>
    </location>
</feature>
<evidence type="ECO:0000313" key="4">
    <source>
        <dbReference type="Proteomes" id="UP001432027"/>
    </source>
</evidence>
<gene>
    <name evidence="3" type="ORF">PENTCL1PPCAC_22518</name>
</gene>